<keyword evidence="1" id="KW-0812">Transmembrane</keyword>
<evidence type="ECO:0000256" key="1">
    <source>
        <dbReference type="SAM" id="Phobius"/>
    </source>
</evidence>
<dbReference type="InterPro" id="IPR007359">
    <property type="entry name" value="SigmaE_reg_RseC_MucC"/>
</dbReference>
<feature type="transmembrane region" description="Helical" evidence="1">
    <location>
        <begin position="103"/>
        <end position="123"/>
    </location>
</feature>
<feature type="transmembrane region" description="Helical" evidence="1">
    <location>
        <begin position="76"/>
        <end position="97"/>
    </location>
</feature>
<dbReference type="Pfam" id="PF04246">
    <property type="entry name" value="RseC_MucC"/>
    <property type="match status" value="1"/>
</dbReference>
<keyword evidence="1" id="KW-0472">Membrane</keyword>
<dbReference type="RefSeq" id="WP_153498063.1">
    <property type="nucleotide sequence ID" value="NZ_JACOOK010000006.1"/>
</dbReference>
<keyword evidence="3" id="KW-1185">Reference proteome</keyword>
<proteinExistence type="predicted"/>
<keyword evidence="1" id="KW-1133">Transmembrane helix</keyword>
<reference evidence="2 3" key="1">
    <citation type="submission" date="2020-08" db="EMBL/GenBank/DDBJ databases">
        <title>Genome public.</title>
        <authorList>
            <person name="Liu C."/>
            <person name="Sun Q."/>
        </authorList>
    </citation>
    <scope>NUCLEOTIDE SEQUENCE [LARGE SCALE GENOMIC DNA]</scope>
    <source>
        <strain evidence="2 3">New-7</strain>
    </source>
</reference>
<dbReference type="Proteomes" id="UP000636891">
    <property type="component" value="Unassembled WGS sequence"/>
</dbReference>
<name>A0ABR7CP54_9BACT</name>
<sequence>MNGIITHPAKVTKVTGATVEVKILAESACASCRVRNKCGMGESREKLLVVETPEAPFFEEGEAVEVHTDQVMGLKAVFFAYMLPFLLVLTALLILLQTGSREVVAGTVSLCILGIYYLVLYLFRSKLSKEIVFKIKKLNT</sequence>
<protein>
    <submittedName>
        <fullName evidence="2">SoxR reducing system RseC family protein</fullName>
    </submittedName>
</protein>
<evidence type="ECO:0000313" key="3">
    <source>
        <dbReference type="Proteomes" id="UP000636891"/>
    </source>
</evidence>
<gene>
    <name evidence="2" type="ORF">H8S08_10470</name>
</gene>
<comment type="caution">
    <text evidence="2">The sequence shown here is derived from an EMBL/GenBank/DDBJ whole genome shotgun (WGS) entry which is preliminary data.</text>
</comment>
<dbReference type="PANTHER" id="PTHR35867">
    <property type="entry name" value="PROTEIN RSEC"/>
    <property type="match status" value="1"/>
</dbReference>
<dbReference type="EMBL" id="JACOOK010000006">
    <property type="protein sequence ID" value="MBC5617435.1"/>
    <property type="molecule type" value="Genomic_DNA"/>
</dbReference>
<accession>A0ABR7CP54</accession>
<evidence type="ECO:0000313" key="2">
    <source>
        <dbReference type="EMBL" id="MBC5617435.1"/>
    </source>
</evidence>
<organism evidence="2 3">
    <name type="scientific">Alistipes hominis</name>
    <dbReference type="NCBI Taxonomy" id="2763015"/>
    <lineage>
        <taxon>Bacteria</taxon>
        <taxon>Pseudomonadati</taxon>
        <taxon>Bacteroidota</taxon>
        <taxon>Bacteroidia</taxon>
        <taxon>Bacteroidales</taxon>
        <taxon>Rikenellaceae</taxon>
        <taxon>Alistipes</taxon>
    </lineage>
</organism>
<dbReference type="PANTHER" id="PTHR35867:SF1">
    <property type="entry name" value="PROTEIN RSEC"/>
    <property type="match status" value="1"/>
</dbReference>